<keyword evidence="10" id="KW-1185">Reference proteome</keyword>
<dbReference type="InterPro" id="IPR050072">
    <property type="entry name" value="Peptidase_M20A"/>
</dbReference>
<evidence type="ECO:0000256" key="4">
    <source>
        <dbReference type="ARBA" id="ARBA00022801"/>
    </source>
</evidence>
<dbReference type="AlphaFoldDB" id="A0A8H7ABP7"/>
<proteinExistence type="inferred from homology"/>
<feature type="domain" description="Peptidase M20 dimerisation" evidence="8">
    <location>
        <begin position="301"/>
        <end position="410"/>
    </location>
</feature>
<comment type="caution">
    <text evidence="9">The sequence shown here is derived from an EMBL/GenBank/DDBJ whole genome shotgun (WGS) entry which is preliminary data.</text>
</comment>
<evidence type="ECO:0000313" key="9">
    <source>
        <dbReference type="EMBL" id="KAF7502295.1"/>
    </source>
</evidence>
<comment type="cofactor">
    <cofactor evidence="1">
        <name>Zn(2+)</name>
        <dbReference type="ChEBI" id="CHEBI:29105"/>
    </cofactor>
</comment>
<evidence type="ECO:0000256" key="2">
    <source>
        <dbReference type="ARBA" id="ARBA00006247"/>
    </source>
</evidence>
<evidence type="ECO:0000256" key="7">
    <source>
        <dbReference type="SAM" id="SignalP"/>
    </source>
</evidence>
<feature type="region of interest" description="Disordered" evidence="6">
    <location>
        <begin position="258"/>
        <end position="282"/>
    </location>
</feature>
<evidence type="ECO:0000256" key="5">
    <source>
        <dbReference type="ARBA" id="ARBA00022833"/>
    </source>
</evidence>
<gene>
    <name evidence="9" type="ORF">GJ744_006150</name>
</gene>
<dbReference type="Proteomes" id="UP000606974">
    <property type="component" value="Unassembled WGS sequence"/>
</dbReference>
<comment type="similarity">
    <text evidence="2">Belongs to the peptidase M20A family.</text>
</comment>
<accession>A0A8H7ABP7</accession>
<dbReference type="SUPFAM" id="SSF55031">
    <property type="entry name" value="Bacterial exopeptidase dimerisation domain"/>
    <property type="match status" value="1"/>
</dbReference>
<evidence type="ECO:0000313" key="10">
    <source>
        <dbReference type="Proteomes" id="UP000606974"/>
    </source>
</evidence>
<dbReference type="SUPFAM" id="SSF53187">
    <property type="entry name" value="Zn-dependent exopeptidases"/>
    <property type="match status" value="1"/>
</dbReference>
<keyword evidence="5" id="KW-0862">Zinc</keyword>
<feature type="signal peptide" evidence="7">
    <location>
        <begin position="1"/>
        <end position="29"/>
    </location>
</feature>
<dbReference type="PANTHER" id="PTHR43808:SF8">
    <property type="entry name" value="PEPTIDASE M20 DIMERISATION DOMAIN-CONTAINING PROTEIN"/>
    <property type="match status" value="1"/>
</dbReference>
<dbReference type="OrthoDB" id="3064516at2759"/>
<keyword evidence="4" id="KW-0378">Hydrolase</keyword>
<evidence type="ECO:0000259" key="8">
    <source>
        <dbReference type="Pfam" id="PF07687"/>
    </source>
</evidence>
<keyword evidence="7" id="KW-0732">Signal</keyword>
<organism evidence="9 10">
    <name type="scientific">Endocarpon pusillum</name>
    <dbReference type="NCBI Taxonomy" id="364733"/>
    <lineage>
        <taxon>Eukaryota</taxon>
        <taxon>Fungi</taxon>
        <taxon>Dikarya</taxon>
        <taxon>Ascomycota</taxon>
        <taxon>Pezizomycotina</taxon>
        <taxon>Eurotiomycetes</taxon>
        <taxon>Chaetothyriomycetidae</taxon>
        <taxon>Verrucariales</taxon>
        <taxon>Verrucariaceae</taxon>
        <taxon>Endocarpon</taxon>
    </lineage>
</organism>
<feature type="chain" id="PRO_5034210725" description="Peptidase M20 dimerisation domain-containing protein" evidence="7">
    <location>
        <begin position="30"/>
        <end position="510"/>
    </location>
</feature>
<reference evidence="9" key="1">
    <citation type="submission" date="2020-02" db="EMBL/GenBank/DDBJ databases">
        <authorList>
            <person name="Palmer J.M."/>
        </authorList>
    </citation>
    <scope>NUCLEOTIDE SEQUENCE</scope>
    <source>
        <strain evidence="9">EPUS1.4</strain>
        <tissue evidence="9">Thallus</tissue>
    </source>
</reference>
<dbReference type="PANTHER" id="PTHR43808">
    <property type="entry name" value="ACETYLORNITHINE DEACETYLASE"/>
    <property type="match status" value="1"/>
</dbReference>
<evidence type="ECO:0000256" key="6">
    <source>
        <dbReference type="SAM" id="MobiDB-lite"/>
    </source>
</evidence>
<evidence type="ECO:0000256" key="1">
    <source>
        <dbReference type="ARBA" id="ARBA00001947"/>
    </source>
</evidence>
<dbReference type="InterPro" id="IPR036264">
    <property type="entry name" value="Bact_exopeptidase_dim_dom"/>
</dbReference>
<dbReference type="Gene3D" id="3.40.630.10">
    <property type="entry name" value="Zn peptidases"/>
    <property type="match status" value="1"/>
</dbReference>
<name>A0A8H7ABP7_9EURO</name>
<sequence length="510" mass="54747">MIPKDNYNYSSFILFSLCVFLPSIPLAQASNRIDNQSPLSQHHSPATQDAISEVISASPLLSFHRSLCQIESITNNENAVGNYLFSYLKQHHFHVLRQEVPQPADSTDKKKRFNVFAWPKADTNASTPILDLVDEEKDDVLGDFVPKVILTSHIDTVPPFIPYSASVPPSSSLLGEEEEEAFNRSAILLSGRGTVDAKACVAAQTHAVLDLLSSPLPPNLQQPPSFSPTTEHEIYTLPTSLPVALLFVVGEEKTGSGMKTFSSSPLHRSLSHPPNPSNRPRREAYSTLIFGEPTQSHLPSGHKGILVFRILAHGKAAHSGYPWLGRSANSLIIPVLAALDGLGDRSEEAGGLPRSTKYGASTVNIGLIRGGVAANVVPERAEASVAVRLAGDTPAVARGIVRRAVETAIQRKGDGDGVSDGRVDVVFDGPGYPPIDLDADVDGFGESETVNYGTDVPNLDLGSRRGQVKRYLYGPGSILVAHGDHEGLTVGELESAVGGYRRLILAALER</sequence>
<dbReference type="Gene3D" id="3.30.70.360">
    <property type="match status" value="1"/>
</dbReference>
<dbReference type="EMBL" id="JAACFV010000274">
    <property type="protein sequence ID" value="KAF7502295.1"/>
    <property type="molecule type" value="Genomic_DNA"/>
</dbReference>
<feature type="compositionally biased region" description="Low complexity" evidence="6">
    <location>
        <begin position="262"/>
        <end position="272"/>
    </location>
</feature>
<dbReference type="GO" id="GO:0016787">
    <property type="term" value="F:hydrolase activity"/>
    <property type="evidence" value="ECO:0007669"/>
    <property type="project" value="UniProtKB-KW"/>
</dbReference>
<dbReference type="Pfam" id="PF07687">
    <property type="entry name" value="M20_dimer"/>
    <property type="match status" value="1"/>
</dbReference>
<dbReference type="InterPro" id="IPR011650">
    <property type="entry name" value="Peptidase_M20_dimer"/>
</dbReference>
<evidence type="ECO:0000256" key="3">
    <source>
        <dbReference type="ARBA" id="ARBA00022723"/>
    </source>
</evidence>
<keyword evidence="3" id="KW-0479">Metal-binding</keyword>
<protein>
    <recommendedName>
        <fullName evidence="8">Peptidase M20 dimerisation domain-containing protein</fullName>
    </recommendedName>
</protein>